<evidence type="ECO:0000313" key="9">
    <source>
        <dbReference type="EMBL" id="MBP1047751.1"/>
    </source>
</evidence>
<dbReference type="PROSITE" id="PS51372">
    <property type="entry name" value="PRD_2"/>
    <property type="match status" value="1"/>
</dbReference>
<proteinExistence type="predicted"/>
<dbReference type="EMBL" id="JAEDXU010000009">
    <property type="protein sequence ID" value="MBP1047751.1"/>
    <property type="molecule type" value="Genomic_DNA"/>
</dbReference>
<reference evidence="9 10" key="1">
    <citation type="submission" date="2020-12" db="EMBL/GenBank/DDBJ databases">
        <title>Vagococcus allomyrinae sp. nov. and Enterococcus lavae sp. nov., isolated from the larvae of Allomyrina dichotoma.</title>
        <authorList>
            <person name="Lee S.D."/>
        </authorList>
    </citation>
    <scope>NUCLEOTIDE SEQUENCE [LARGE SCALE GENOMIC DNA]</scope>
    <source>
        <strain evidence="9 10">BWM-S5</strain>
    </source>
</reference>
<name>A0ABS4CMD5_9ENTE</name>
<evidence type="ECO:0000256" key="5">
    <source>
        <dbReference type="SAM" id="Coils"/>
    </source>
</evidence>
<accession>A0ABS4CMD5</accession>
<dbReference type="SUPFAM" id="SSF55804">
    <property type="entry name" value="Phoshotransferase/anion transport protein"/>
    <property type="match status" value="1"/>
</dbReference>
<dbReference type="InterPro" id="IPR016152">
    <property type="entry name" value="PTrfase/Anion_transptr"/>
</dbReference>
<evidence type="ECO:0000256" key="3">
    <source>
        <dbReference type="ARBA" id="ARBA00023015"/>
    </source>
</evidence>
<gene>
    <name evidence="9" type="ORF">I6N96_15790</name>
</gene>
<keyword evidence="3" id="KW-0805">Transcription regulation</keyword>
<dbReference type="InterPro" id="IPR013011">
    <property type="entry name" value="PTS_EIIB_2"/>
</dbReference>
<dbReference type="RefSeq" id="WP_209558529.1">
    <property type="nucleotide sequence ID" value="NZ_JAEDXU010000009.1"/>
</dbReference>
<dbReference type="Pfam" id="PF08279">
    <property type="entry name" value="HTH_11"/>
    <property type="match status" value="1"/>
</dbReference>
<dbReference type="InterPro" id="IPR013196">
    <property type="entry name" value="HTH_11"/>
</dbReference>
<dbReference type="Pfam" id="PF00359">
    <property type="entry name" value="PTS_EIIA_2"/>
    <property type="match status" value="1"/>
</dbReference>
<comment type="caution">
    <text evidence="9">The sequence shown here is derived from an EMBL/GenBank/DDBJ whole genome shotgun (WGS) entry which is preliminary data.</text>
</comment>
<dbReference type="InterPro" id="IPR036095">
    <property type="entry name" value="PTS_EIIB-like_sf"/>
</dbReference>
<dbReference type="InterPro" id="IPR036388">
    <property type="entry name" value="WH-like_DNA-bd_sf"/>
</dbReference>
<evidence type="ECO:0000259" key="6">
    <source>
        <dbReference type="PROSITE" id="PS51094"/>
    </source>
</evidence>
<evidence type="ECO:0000256" key="4">
    <source>
        <dbReference type="ARBA" id="ARBA00023163"/>
    </source>
</evidence>
<evidence type="ECO:0000259" key="7">
    <source>
        <dbReference type="PROSITE" id="PS51099"/>
    </source>
</evidence>
<keyword evidence="2" id="KW-0677">Repeat</keyword>
<dbReference type="InterPro" id="IPR036634">
    <property type="entry name" value="PRD_sf"/>
</dbReference>
<dbReference type="Gene3D" id="1.10.1790.10">
    <property type="entry name" value="PRD domain"/>
    <property type="match status" value="1"/>
</dbReference>
<feature type="domain" description="PTS EIIB type-2" evidence="7">
    <location>
        <begin position="409"/>
        <end position="498"/>
    </location>
</feature>
<dbReference type="PANTHER" id="PTHR30185">
    <property type="entry name" value="CRYPTIC BETA-GLUCOSIDE BGL OPERON ANTITERMINATOR"/>
    <property type="match status" value="1"/>
</dbReference>
<dbReference type="Gene3D" id="3.40.50.2300">
    <property type="match status" value="1"/>
</dbReference>
<dbReference type="Gene3D" id="1.10.10.10">
    <property type="entry name" value="Winged helix-like DNA-binding domain superfamily/Winged helix DNA-binding domain"/>
    <property type="match status" value="2"/>
</dbReference>
<dbReference type="Pfam" id="PF02302">
    <property type="entry name" value="PTS_IIB"/>
    <property type="match status" value="1"/>
</dbReference>
<dbReference type="Gene3D" id="3.40.930.10">
    <property type="entry name" value="Mannitol-specific EII, Chain A"/>
    <property type="match status" value="1"/>
</dbReference>
<protein>
    <submittedName>
        <fullName evidence="9">Transcription antiterminator</fullName>
    </submittedName>
</protein>
<dbReference type="PROSITE" id="PS51099">
    <property type="entry name" value="PTS_EIIB_TYPE_2"/>
    <property type="match status" value="1"/>
</dbReference>
<keyword evidence="5" id="KW-0175">Coiled coil</keyword>
<organism evidence="9 10">
    <name type="scientific">Enterococcus larvae</name>
    <dbReference type="NCBI Taxonomy" id="2794352"/>
    <lineage>
        <taxon>Bacteria</taxon>
        <taxon>Bacillati</taxon>
        <taxon>Bacillota</taxon>
        <taxon>Bacilli</taxon>
        <taxon>Lactobacillales</taxon>
        <taxon>Enterococcaceae</taxon>
        <taxon>Enterococcus</taxon>
    </lineage>
</organism>
<dbReference type="SUPFAM" id="SSF52794">
    <property type="entry name" value="PTS system IIB component-like"/>
    <property type="match status" value="1"/>
</dbReference>
<dbReference type="SUPFAM" id="SSF63520">
    <property type="entry name" value="PTS-regulatory domain, PRD"/>
    <property type="match status" value="1"/>
</dbReference>
<dbReference type="InterPro" id="IPR011608">
    <property type="entry name" value="PRD"/>
</dbReference>
<feature type="coiled-coil region" evidence="5">
    <location>
        <begin position="296"/>
        <end position="323"/>
    </location>
</feature>
<dbReference type="Proteomes" id="UP000673375">
    <property type="component" value="Unassembled WGS sequence"/>
</dbReference>
<dbReference type="Pfam" id="PF00874">
    <property type="entry name" value="PRD"/>
    <property type="match status" value="1"/>
</dbReference>
<keyword evidence="1" id="KW-0808">Transferase</keyword>
<keyword evidence="10" id="KW-1185">Reference proteome</keyword>
<dbReference type="InterPro" id="IPR050661">
    <property type="entry name" value="BglG_antiterminators"/>
</dbReference>
<dbReference type="PROSITE" id="PS51094">
    <property type="entry name" value="PTS_EIIA_TYPE_2"/>
    <property type="match status" value="1"/>
</dbReference>
<feature type="domain" description="PTS EIIA type-2" evidence="6">
    <location>
        <begin position="514"/>
        <end position="653"/>
    </location>
</feature>
<feature type="domain" description="PRD" evidence="8">
    <location>
        <begin position="301"/>
        <end position="408"/>
    </location>
</feature>
<evidence type="ECO:0000256" key="1">
    <source>
        <dbReference type="ARBA" id="ARBA00022679"/>
    </source>
</evidence>
<dbReference type="CDD" id="cd05568">
    <property type="entry name" value="PTS_IIB_bgl_like"/>
    <property type="match status" value="1"/>
</dbReference>
<evidence type="ECO:0000313" key="10">
    <source>
        <dbReference type="Proteomes" id="UP000673375"/>
    </source>
</evidence>
<dbReference type="PANTHER" id="PTHR30185:SF18">
    <property type="entry name" value="TRANSCRIPTIONAL REGULATOR MTLR"/>
    <property type="match status" value="1"/>
</dbReference>
<keyword evidence="4" id="KW-0804">Transcription</keyword>
<dbReference type="InterPro" id="IPR003501">
    <property type="entry name" value="PTS_EIIB_2/3"/>
</dbReference>
<sequence>MKQLIGRQKKIVTILAWSSEYITIDELSVKINRSIRTVYDDLKAINQWIELNELPVTLEKKRSLGIRLTGSVGSFRNLENYEEFKEKEERSPENRQYEIAQVLLVEGKTITYQGLMDKYYVSSTSIKNDLEKIQKNYQIKLSSTKQGTTLSENEEGVRKGLFLLSEQLLEKNDLESIDAFETKGPELFGQIFGEELTYYVFQKIAEIQYSEEFTLPFQYLKSATLNVLIYLYRLSKGYSLERESDFLFEQIQSIESYYFSSEVLQEASDLVSSLRYGKTEIEALNTLLISQGLKVKDAATQTNKQLNEAIDQLIKNMSEIFEVDFTKDQTLRTRLTVHFIPMVYRLQAGITINNPLLEEIKRQYALTFNSVCYALADIENQLQLTFNEDEVSFLAVYFQVVLEKMDFGKRILIVCPTGIGTSELILNKVRKMLPQKDSLEITTLRQLKKNDLSKVDFVISSVELGQIEKPVVQVSPLISAEDMRNISRLYSEVFLEEPEFTTEVFDASAAYLSGILKQDYLFLDKCFQNKSDCLTFLIDHLEKQGDVTKDFRVDVFEREKMGATSLESGVAIPHASPKNVRKSRICVLALDKGIVWDKYKVNMIILICIAEKDRKQIRGILSEIYQIVVTKEKVSGFLDKIRTYSMEGRNGNDASNQYRIS</sequence>
<evidence type="ECO:0000256" key="2">
    <source>
        <dbReference type="ARBA" id="ARBA00022737"/>
    </source>
</evidence>
<dbReference type="InterPro" id="IPR002178">
    <property type="entry name" value="PTS_EIIA_type-2_dom"/>
</dbReference>
<evidence type="ECO:0000259" key="8">
    <source>
        <dbReference type="PROSITE" id="PS51372"/>
    </source>
</evidence>